<evidence type="ECO:0000313" key="11">
    <source>
        <dbReference type="Proteomes" id="UP000777482"/>
    </source>
</evidence>
<dbReference type="PROSITE" id="PS00028">
    <property type="entry name" value="ZINC_FINGER_C2H2_1"/>
    <property type="match status" value="2"/>
</dbReference>
<dbReference type="Gene3D" id="3.30.160.60">
    <property type="entry name" value="Classic Zinc Finger"/>
    <property type="match status" value="1"/>
</dbReference>
<evidence type="ECO:0000256" key="4">
    <source>
        <dbReference type="ARBA" id="ARBA00022771"/>
    </source>
</evidence>
<dbReference type="OrthoDB" id="2527141at2759"/>
<dbReference type="Proteomes" id="UP000777482">
    <property type="component" value="Unassembled WGS sequence"/>
</dbReference>
<evidence type="ECO:0000256" key="7">
    <source>
        <dbReference type="PROSITE-ProRule" id="PRU00042"/>
    </source>
</evidence>
<dbReference type="GO" id="GO:0005634">
    <property type="term" value="C:nucleus"/>
    <property type="evidence" value="ECO:0007669"/>
    <property type="project" value="UniProtKB-SubCell"/>
</dbReference>
<comment type="caution">
    <text evidence="10">The sequence shown here is derived from an EMBL/GenBank/DDBJ whole genome shotgun (WGS) entry which is preliminary data.</text>
</comment>
<dbReference type="GO" id="GO:0000978">
    <property type="term" value="F:RNA polymerase II cis-regulatory region sequence-specific DNA binding"/>
    <property type="evidence" value="ECO:0007669"/>
    <property type="project" value="InterPro"/>
</dbReference>
<protein>
    <recommendedName>
        <fullName evidence="9">C2H2-type domain-containing protein</fullName>
    </recommendedName>
</protein>
<feature type="compositionally biased region" description="Low complexity" evidence="8">
    <location>
        <begin position="222"/>
        <end position="258"/>
    </location>
</feature>
<evidence type="ECO:0000256" key="2">
    <source>
        <dbReference type="ARBA" id="ARBA00022723"/>
    </source>
</evidence>
<name>A0A9P6VV29_RHOMI</name>
<dbReference type="Pfam" id="PF00096">
    <property type="entry name" value="zf-C2H2"/>
    <property type="match status" value="1"/>
</dbReference>
<feature type="region of interest" description="Disordered" evidence="8">
    <location>
        <begin position="212"/>
        <end position="259"/>
    </location>
</feature>
<keyword evidence="4 7" id="KW-0863">Zinc-finger</keyword>
<evidence type="ECO:0000256" key="3">
    <source>
        <dbReference type="ARBA" id="ARBA00022737"/>
    </source>
</evidence>
<dbReference type="PROSITE" id="PS50157">
    <property type="entry name" value="ZINC_FINGER_C2H2_2"/>
    <property type="match status" value="2"/>
</dbReference>
<keyword evidence="11" id="KW-1185">Reference proteome</keyword>
<dbReference type="GO" id="GO:0008270">
    <property type="term" value="F:zinc ion binding"/>
    <property type="evidence" value="ECO:0007669"/>
    <property type="project" value="UniProtKB-KW"/>
</dbReference>
<sequence length="758" mass="81792">MADTMQAEGSKRKAPPSRQEHACPTCGQVFSRAEYARRHWRAKHEPGAAALRCAACDTGFSRPDILARHIRMYHKEGAESETAAAEFSLAAAAAADIAVPAPIPLVPTSPTARKQASATEEPAAPDSTAAAVTVPAAQEALSEEFDREWQLPLPPPAEPLSGVPEIAAGATLEAFLQAGDSTSSLSIGGVAQVTESSSPEGHASPEIFLPWDFPALDKTSNPAPAKRARAAAVPAQSAPGRTSPSSDSGQSSDCSHSSPLDLLAATGIASTSTSGEPAAPPLPTLADSELDLLQELHTLPSATPPIRADEIMCNRSLRPRYYAMQLYDDEANEDWVEAEFEDDGVASWLQGATVKPIRSKEPDMYPGLDHLFGVERNTSSRFWMANQRFCIAYLYPWELPPLSRLSKFAFQASKTLLPVLPLAHGPSIVLNTVEPTFAFALSVAGAGLFETHSSFFDEMSRIKREFAAEHLGSAKLGQDELLASVQTLLLYQLLGAFSKSTEEQEYTRKHHALLVQKFLELEVPPCEIPANLDLPERDLRRIWQAWVVHETYIRVAFLCYLLDIRHGETGGLKERLLPHNHPALSQLPLPANDSLWNAETPVSWREAVEQRRRHNASFSPRVQGQASRLLAATTEINQPAFSTVLNSLLSRKPPAQGSEAARSLAALSPTSPLAVAVLLQTLLSIASQLSASENLLRSLVGSVSGSVPNLPAPSIIAAAAASTQDSQERVQFGLRVVRVLGGAVAQDRWFNGMEAIYR</sequence>
<dbReference type="SUPFAM" id="SSF57667">
    <property type="entry name" value="beta-beta-alpha zinc fingers"/>
    <property type="match status" value="1"/>
</dbReference>
<feature type="domain" description="C2H2-type" evidence="9">
    <location>
        <begin position="21"/>
        <end position="44"/>
    </location>
</feature>
<keyword evidence="6" id="KW-0539">Nucleus</keyword>
<keyword evidence="3" id="KW-0677">Repeat</keyword>
<dbReference type="InterPro" id="IPR013087">
    <property type="entry name" value="Znf_C2H2_type"/>
</dbReference>
<evidence type="ECO:0000259" key="9">
    <source>
        <dbReference type="PROSITE" id="PS50157"/>
    </source>
</evidence>
<dbReference type="GO" id="GO:0000981">
    <property type="term" value="F:DNA-binding transcription factor activity, RNA polymerase II-specific"/>
    <property type="evidence" value="ECO:0007669"/>
    <property type="project" value="InterPro"/>
</dbReference>
<dbReference type="PANTHER" id="PTHR40626:SF11">
    <property type="entry name" value="ZINC FINGER PROTEIN YPR022C"/>
    <property type="match status" value="1"/>
</dbReference>
<evidence type="ECO:0000313" key="10">
    <source>
        <dbReference type="EMBL" id="KAG0654765.1"/>
    </source>
</evidence>
<feature type="domain" description="C2H2-type" evidence="9">
    <location>
        <begin position="51"/>
        <end position="79"/>
    </location>
</feature>
<reference evidence="10 11" key="1">
    <citation type="submission" date="2020-11" db="EMBL/GenBank/DDBJ databases">
        <title>Kefir isolates.</title>
        <authorList>
            <person name="Marcisauskas S."/>
            <person name="Kim Y."/>
            <person name="Blasche S."/>
        </authorList>
    </citation>
    <scope>NUCLEOTIDE SEQUENCE [LARGE SCALE GENOMIC DNA]</scope>
    <source>
        <strain evidence="10 11">KR</strain>
    </source>
</reference>
<evidence type="ECO:0000256" key="6">
    <source>
        <dbReference type="ARBA" id="ARBA00023242"/>
    </source>
</evidence>
<dbReference type="EMBL" id="PUHQ01000139">
    <property type="protein sequence ID" value="KAG0654765.1"/>
    <property type="molecule type" value="Genomic_DNA"/>
</dbReference>
<dbReference type="InterPro" id="IPR036236">
    <property type="entry name" value="Znf_C2H2_sf"/>
</dbReference>
<dbReference type="AlphaFoldDB" id="A0A9P6VV29"/>
<dbReference type="SMART" id="SM00355">
    <property type="entry name" value="ZnF_C2H2"/>
    <property type="match status" value="2"/>
</dbReference>
<keyword evidence="2" id="KW-0479">Metal-binding</keyword>
<evidence type="ECO:0000256" key="5">
    <source>
        <dbReference type="ARBA" id="ARBA00022833"/>
    </source>
</evidence>
<dbReference type="InterPro" id="IPR051059">
    <property type="entry name" value="VerF-like"/>
</dbReference>
<dbReference type="PANTHER" id="PTHR40626">
    <property type="entry name" value="MIP31509P"/>
    <property type="match status" value="1"/>
</dbReference>
<dbReference type="InterPro" id="IPR007219">
    <property type="entry name" value="XnlR_reg_dom"/>
</dbReference>
<proteinExistence type="predicted"/>
<keyword evidence="5" id="KW-0862">Zinc</keyword>
<feature type="compositionally biased region" description="Polar residues" evidence="8">
    <location>
        <begin position="108"/>
        <end position="117"/>
    </location>
</feature>
<feature type="region of interest" description="Disordered" evidence="8">
    <location>
        <begin position="1"/>
        <end position="23"/>
    </location>
</feature>
<accession>A0A9P6VV29</accession>
<gene>
    <name evidence="10" type="ORF">C6P46_001409</name>
</gene>
<dbReference type="GO" id="GO:0006351">
    <property type="term" value="P:DNA-templated transcription"/>
    <property type="evidence" value="ECO:0007669"/>
    <property type="project" value="InterPro"/>
</dbReference>
<organism evidence="10 11">
    <name type="scientific">Rhodotorula mucilaginosa</name>
    <name type="common">Yeast</name>
    <name type="synonym">Rhodotorula rubra</name>
    <dbReference type="NCBI Taxonomy" id="5537"/>
    <lineage>
        <taxon>Eukaryota</taxon>
        <taxon>Fungi</taxon>
        <taxon>Dikarya</taxon>
        <taxon>Basidiomycota</taxon>
        <taxon>Pucciniomycotina</taxon>
        <taxon>Microbotryomycetes</taxon>
        <taxon>Sporidiobolales</taxon>
        <taxon>Sporidiobolaceae</taxon>
        <taxon>Rhodotorula</taxon>
    </lineage>
</organism>
<evidence type="ECO:0000256" key="8">
    <source>
        <dbReference type="SAM" id="MobiDB-lite"/>
    </source>
</evidence>
<feature type="compositionally biased region" description="Low complexity" evidence="8">
    <location>
        <begin position="118"/>
        <end position="129"/>
    </location>
</feature>
<comment type="subcellular location">
    <subcellularLocation>
        <location evidence="1">Nucleus</location>
    </subcellularLocation>
</comment>
<feature type="region of interest" description="Disordered" evidence="8">
    <location>
        <begin position="108"/>
        <end position="129"/>
    </location>
</feature>
<dbReference type="GO" id="GO:0000785">
    <property type="term" value="C:chromatin"/>
    <property type="evidence" value="ECO:0007669"/>
    <property type="project" value="TreeGrafter"/>
</dbReference>
<dbReference type="Pfam" id="PF04082">
    <property type="entry name" value="Fungal_trans"/>
    <property type="match status" value="1"/>
</dbReference>
<evidence type="ECO:0000256" key="1">
    <source>
        <dbReference type="ARBA" id="ARBA00004123"/>
    </source>
</evidence>